<dbReference type="InterPro" id="IPR013783">
    <property type="entry name" value="Ig-like_fold"/>
</dbReference>
<feature type="transmembrane region" description="Helical" evidence="6">
    <location>
        <begin position="216"/>
        <end position="237"/>
    </location>
</feature>
<dbReference type="EMBL" id="CAJRST010008890">
    <property type="protein sequence ID" value="CAG5897705.1"/>
    <property type="molecule type" value="Genomic_DNA"/>
</dbReference>
<sequence length="281" mass="31725">MCALNFHFLLVFSTFSSVFSDEDYYQVRACCAYSGEQSKDIEYSILTSFNKHIMMQYNSTRGNWTGFTAFSIYETQFWNADPYDRLERIFEKKLLCEDNVKSIESLGNLTTAPTVSIKLLRQPDGGHPALLLCSAYDFYPKQIRMTWSRNKQEVTSGVMYSDLLADGDLYYQIHSYLEYTPTFGETISCTVEHASLSEPKVTVWDNSLLADEVIQIIVGLCFLMLGSVIVTSGFIYYRKRRAAYSAVCQGGTLIPVEHISSPGVAYSPASANTITIDTNRP</sequence>
<evidence type="ECO:0000256" key="2">
    <source>
        <dbReference type="ARBA" id="ARBA00022692"/>
    </source>
</evidence>
<dbReference type="SMART" id="SM00407">
    <property type="entry name" value="IGc1"/>
    <property type="match status" value="1"/>
</dbReference>
<evidence type="ECO:0000256" key="4">
    <source>
        <dbReference type="ARBA" id="ARBA00023157"/>
    </source>
</evidence>
<keyword evidence="5" id="KW-0325">Glycoprotein</keyword>
<keyword evidence="6" id="KW-0472">Membrane</keyword>
<protein>
    <submittedName>
        <fullName evidence="9">(Atlantic silverside) hypothetical protein</fullName>
    </submittedName>
</protein>
<dbReference type="PROSITE" id="PS50835">
    <property type="entry name" value="IG_LIKE"/>
    <property type="match status" value="1"/>
</dbReference>
<evidence type="ECO:0000256" key="3">
    <source>
        <dbReference type="ARBA" id="ARBA00022989"/>
    </source>
</evidence>
<evidence type="ECO:0000256" key="7">
    <source>
        <dbReference type="SAM" id="SignalP"/>
    </source>
</evidence>
<dbReference type="InterPro" id="IPR011162">
    <property type="entry name" value="MHC_I/II-like_Ag-recog"/>
</dbReference>
<dbReference type="SUPFAM" id="SSF48726">
    <property type="entry name" value="Immunoglobulin"/>
    <property type="match status" value="1"/>
</dbReference>
<dbReference type="AlphaFoldDB" id="A0A8S4B0I1"/>
<dbReference type="InterPro" id="IPR003597">
    <property type="entry name" value="Ig_C1-set"/>
</dbReference>
<dbReference type="InterPro" id="IPR007110">
    <property type="entry name" value="Ig-like_dom"/>
</dbReference>
<keyword evidence="10" id="KW-1185">Reference proteome</keyword>
<dbReference type="GO" id="GO:0019882">
    <property type="term" value="P:antigen processing and presentation"/>
    <property type="evidence" value="ECO:0007669"/>
    <property type="project" value="InterPro"/>
</dbReference>
<proteinExistence type="predicted"/>
<dbReference type="Gene3D" id="3.10.320.10">
    <property type="entry name" value="Class II Histocompatibility Antigen, M Beta Chain, Chain B, domain 1"/>
    <property type="match status" value="1"/>
</dbReference>
<keyword evidence="2 6" id="KW-0812">Transmembrane</keyword>
<name>A0A8S4B0I1_9TELE</name>
<evidence type="ECO:0000256" key="5">
    <source>
        <dbReference type="ARBA" id="ARBA00023180"/>
    </source>
</evidence>
<keyword evidence="4" id="KW-1015">Disulfide bond</keyword>
<dbReference type="Pfam" id="PF07654">
    <property type="entry name" value="C1-set"/>
    <property type="match status" value="1"/>
</dbReference>
<dbReference type="InterPro" id="IPR050160">
    <property type="entry name" value="MHC/Immunoglobulin"/>
</dbReference>
<gene>
    <name evidence="9" type="ORF">MMEN_LOCUS8745</name>
</gene>
<feature type="chain" id="PRO_5035790544" evidence="7">
    <location>
        <begin position="21"/>
        <end position="281"/>
    </location>
</feature>
<dbReference type="InterPro" id="IPR000353">
    <property type="entry name" value="MHC_II_b_N"/>
</dbReference>
<comment type="subcellular location">
    <subcellularLocation>
        <location evidence="1">Membrane</location>
        <topology evidence="1">Single-pass type I membrane protein</topology>
    </subcellularLocation>
</comment>
<dbReference type="OrthoDB" id="9940220at2759"/>
<evidence type="ECO:0000259" key="8">
    <source>
        <dbReference type="PROSITE" id="PS50835"/>
    </source>
</evidence>
<dbReference type="SUPFAM" id="SSF54452">
    <property type="entry name" value="MHC antigen-recognition domain"/>
    <property type="match status" value="1"/>
</dbReference>
<feature type="domain" description="Ig-like" evidence="8">
    <location>
        <begin position="113"/>
        <end position="202"/>
    </location>
</feature>
<dbReference type="GO" id="GO:0042613">
    <property type="term" value="C:MHC class II protein complex"/>
    <property type="evidence" value="ECO:0007669"/>
    <property type="project" value="InterPro"/>
</dbReference>
<evidence type="ECO:0000256" key="1">
    <source>
        <dbReference type="ARBA" id="ARBA00004479"/>
    </source>
</evidence>
<dbReference type="PANTHER" id="PTHR19944">
    <property type="entry name" value="MHC CLASS II-RELATED"/>
    <property type="match status" value="1"/>
</dbReference>
<keyword evidence="7" id="KW-0732">Signal</keyword>
<evidence type="ECO:0000313" key="10">
    <source>
        <dbReference type="Proteomes" id="UP000677803"/>
    </source>
</evidence>
<dbReference type="InterPro" id="IPR014745">
    <property type="entry name" value="MHC_II_a/b_N"/>
</dbReference>
<keyword evidence="3 6" id="KW-1133">Transmembrane helix</keyword>
<dbReference type="GO" id="GO:0006955">
    <property type="term" value="P:immune response"/>
    <property type="evidence" value="ECO:0007669"/>
    <property type="project" value="InterPro"/>
</dbReference>
<dbReference type="Gene3D" id="2.60.40.10">
    <property type="entry name" value="Immunoglobulins"/>
    <property type="match status" value="1"/>
</dbReference>
<accession>A0A8S4B0I1</accession>
<dbReference type="InterPro" id="IPR036179">
    <property type="entry name" value="Ig-like_dom_sf"/>
</dbReference>
<dbReference type="SMART" id="SM00921">
    <property type="entry name" value="MHC_II_beta"/>
    <property type="match status" value="1"/>
</dbReference>
<reference evidence="9" key="1">
    <citation type="submission" date="2021-05" db="EMBL/GenBank/DDBJ databases">
        <authorList>
            <person name="Tigano A."/>
        </authorList>
    </citation>
    <scope>NUCLEOTIDE SEQUENCE</scope>
</reference>
<dbReference type="Proteomes" id="UP000677803">
    <property type="component" value="Unassembled WGS sequence"/>
</dbReference>
<comment type="caution">
    <text evidence="9">The sequence shown here is derived from an EMBL/GenBank/DDBJ whole genome shotgun (WGS) entry which is preliminary data.</text>
</comment>
<evidence type="ECO:0000313" key="9">
    <source>
        <dbReference type="EMBL" id="CAG5897705.1"/>
    </source>
</evidence>
<evidence type="ECO:0000256" key="6">
    <source>
        <dbReference type="SAM" id="Phobius"/>
    </source>
</evidence>
<dbReference type="PANTHER" id="PTHR19944:SF99">
    <property type="entry name" value="HLA CLASS II HISTOCOMPATIBILITY ANTIGEN, DRB1 BETA CHAIN"/>
    <property type="match status" value="1"/>
</dbReference>
<feature type="signal peptide" evidence="7">
    <location>
        <begin position="1"/>
        <end position="20"/>
    </location>
</feature>
<organism evidence="9 10">
    <name type="scientific">Menidia menidia</name>
    <name type="common">Atlantic silverside</name>
    <dbReference type="NCBI Taxonomy" id="238744"/>
    <lineage>
        <taxon>Eukaryota</taxon>
        <taxon>Metazoa</taxon>
        <taxon>Chordata</taxon>
        <taxon>Craniata</taxon>
        <taxon>Vertebrata</taxon>
        <taxon>Euteleostomi</taxon>
        <taxon>Actinopterygii</taxon>
        <taxon>Neopterygii</taxon>
        <taxon>Teleostei</taxon>
        <taxon>Neoteleostei</taxon>
        <taxon>Acanthomorphata</taxon>
        <taxon>Ovalentaria</taxon>
        <taxon>Atherinomorphae</taxon>
        <taxon>Atheriniformes</taxon>
        <taxon>Atherinopsidae</taxon>
        <taxon>Menidiinae</taxon>
        <taxon>Menidia</taxon>
    </lineage>
</organism>